<dbReference type="InterPro" id="IPR012337">
    <property type="entry name" value="RNaseH-like_sf"/>
</dbReference>
<evidence type="ECO:0000256" key="6">
    <source>
        <dbReference type="ARBA" id="ARBA00022759"/>
    </source>
</evidence>
<dbReference type="Pfam" id="PF00075">
    <property type="entry name" value="RNase_H"/>
    <property type="match status" value="1"/>
</dbReference>
<comment type="similarity">
    <text evidence="2">Belongs to the RNase H family.</text>
</comment>
<dbReference type="AlphaFoldDB" id="C7YSN3"/>
<evidence type="ECO:0000256" key="2">
    <source>
        <dbReference type="ARBA" id="ARBA00005300"/>
    </source>
</evidence>
<dbReference type="GO" id="GO:0004523">
    <property type="term" value="F:RNA-DNA hybrid ribonuclease activity"/>
    <property type="evidence" value="ECO:0007669"/>
    <property type="project" value="UniProtKB-EC"/>
</dbReference>
<dbReference type="OMA" id="GMRIQFW"/>
<organism evidence="9 10">
    <name type="scientific">Fusarium vanettenii (strain ATCC MYA-4622 / CBS 123669 / FGSC 9596 / NRRL 45880 / 77-13-4)</name>
    <name type="common">Fusarium solani subsp. pisi</name>
    <dbReference type="NCBI Taxonomy" id="660122"/>
    <lineage>
        <taxon>Eukaryota</taxon>
        <taxon>Fungi</taxon>
        <taxon>Dikarya</taxon>
        <taxon>Ascomycota</taxon>
        <taxon>Pezizomycotina</taxon>
        <taxon>Sordariomycetes</taxon>
        <taxon>Hypocreomycetidae</taxon>
        <taxon>Hypocreales</taxon>
        <taxon>Nectriaceae</taxon>
        <taxon>Fusarium</taxon>
        <taxon>Fusarium solani species complex</taxon>
        <taxon>Fusarium vanettenii</taxon>
    </lineage>
</organism>
<keyword evidence="10" id="KW-1185">Reference proteome</keyword>
<evidence type="ECO:0000259" key="8">
    <source>
        <dbReference type="PROSITE" id="PS50879"/>
    </source>
</evidence>
<dbReference type="GO" id="GO:0046872">
    <property type="term" value="F:metal ion binding"/>
    <property type="evidence" value="ECO:0007669"/>
    <property type="project" value="UniProtKB-KW"/>
</dbReference>
<dbReference type="InterPro" id="IPR036397">
    <property type="entry name" value="RNaseH_sf"/>
</dbReference>
<keyword evidence="6" id="KW-0255">Endonuclease</keyword>
<proteinExistence type="inferred from homology"/>
<dbReference type="GO" id="GO:0003676">
    <property type="term" value="F:nucleic acid binding"/>
    <property type="evidence" value="ECO:0007669"/>
    <property type="project" value="InterPro"/>
</dbReference>
<dbReference type="Proteomes" id="UP000005206">
    <property type="component" value="Chromosome 5"/>
</dbReference>
<protein>
    <recommendedName>
        <fullName evidence="3">ribonuclease H</fullName>
        <ecNumber evidence="3">3.1.26.4</ecNumber>
    </recommendedName>
</protein>
<name>C7YSN3_FUSV7</name>
<dbReference type="Gene3D" id="3.30.420.10">
    <property type="entry name" value="Ribonuclease H-like superfamily/Ribonuclease H"/>
    <property type="match status" value="1"/>
</dbReference>
<dbReference type="RefSeq" id="XP_003051383.1">
    <property type="nucleotide sequence ID" value="XM_003051337.1"/>
</dbReference>
<keyword evidence="5" id="KW-0479">Metal-binding</keyword>
<dbReference type="InterPro" id="IPR002156">
    <property type="entry name" value="RNaseH_domain"/>
</dbReference>
<dbReference type="EMBL" id="GG698899">
    <property type="protein sequence ID" value="EEU45670.1"/>
    <property type="molecule type" value="Genomic_DNA"/>
</dbReference>
<dbReference type="STRING" id="660122.C7YSN3"/>
<evidence type="ECO:0000256" key="3">
    <source>
        <dbReference type="ARBA" id="ARBA00012180"/>
    </source>
</evidence>
<dbReference type="VEuPathDB" id="FungiDB:NECHADRAFT_80795"/>
<dbReference type="GO" id="GO:0043137">
    <property type="term" value="P:DNA replication, removal of RNA primer"/>
    <property type="evidence" value="ECO:0007669"/>
    <property type="project" value="TreeGrafter"/>
</dbReference>
<accession>C7YSN3</accession>
<dbReference type="EC" id="3.1.26.4" evidence="3"/>
<dbReference type="PROSITE" id="PS50879">
    <property type="entry name" value="RNASE_H_1"/>
    <property type="match status" value="1"/>
</dbReference>
<dbReference type="CDD" id="cd13934">
    <property type="entry name" value="RNase_H_Dikarya_like"/>
    <property type="match status" value="1"/>
</dbReference>
<evidence type="ECO:0000256" key="7">
    <source>
        <dbReference type="ARBA" id="ARBA00022801"/>
    </source>
</evidence>
<evidence type="ECO:0000313" key="10">
    <source>
        <dbReference type="Proteomes" id="UP000005206"/>
    </source>
</evidence>
<dbReference type="eggNOG" id="KOG3752">
    <property type="taxonomic scope" value="Eukaryota"/>
</dbReference>
<dbReference type="GeneID" id="9668306"/>
<dbReference type="PANTHER" id="PTHR10642:SF26">
    <property type="entry name" value="RIBONUCLEASE H1"/>
    <property type="match status" value="1"/>
</dbReference>
<dbReference type="HOGENOM" id="CLU_030894_4_1_1"/>
<evidence type="ECO:0000256" key="5">
    <source>
        <dbReference type="ARBA" id="ARBA00022723"/>
    </source>
</evidence>
<keyword evidence="4" id="KW-0540">Nuclease</keyword>
<comment type="catalytic activity">
    <reaction evidence="1">
        <text>Endonucleolytic cleavage to 5'-phosphomonoester.</text>
        <dbReference type="EC" id="3.1.26.4"/>
    </reaction>
</comment>
<feature type="domain" description="RNase H type-1" evidence="8">
    <location>
        <begin position="131"/>
        <end position="291"/>
    </location>
</feature>
<reference evidence="9 10" key="1">
    <citation type="journal article" date="2009" name="PLoS Genet.">
        <title>The genome of Nectria haematococca: contribution of supernumerary chromosomes to gene expansion.</title>
        <authorList>
            <person name="Coleman J.J."/>
            <person name="Rounsley S.D."/>
            <person name="Rodriguez-Carres M."/>
            <person name="Kuo A."/>
            <person name="Wasmann C.C."/>
            <person name="Grimwood J."/>
            <person name="Schmutz J."/>
            <person name="Taga M."/>
            <person name="White G.J."/>
            <person name="Zhou S."/>
            <person name="Schwartz D.C."/>
            <person name="Freitag M."/>
            <person name="Ma L.J."/>
            <person name="Danchin E.G."/>
            <person name="Henrissat B."/>
            <person name="Coutinho P.M."/>
            <person name="Nelson D.R."/>
            <person name="Straney D."/>
            <person name="Napoli C.A."/>
            <person name="Barker B.M."/>
            <person name="Gribskov M."/>
            <person name="Rep M."/>
            <person name="Kroken S."/>
            <person name="Molnar I."/>
            <person name="Rensing C."/>
            <person name="Kennell J.C."/>
            <person name="Zamora J."/>
            <person name="Farman M.L."/>
            <person name="Selker E.U."/>
            <person name="Salamov A."/>
            <person name="Shapiro H."/>
            <person name="Pangilinan J."/>
            <person name="Lindquist E."/>
            <person name="Lamers C."/>
            <person name="Grigoriev I.V."/>
            <person name="Geiser D.M."/>
            <person name="Covert S.F."/>
            <person name="Temporini E."/>
            <person name="Vanetten H.D."/>
        </authorList>
    </citation>
    <scope>NUCLEOTIDE SEQUENCE [LARGE SCALE GENOMIC DNA]</scope>
    <source>
        <strain evidence="10">ATCC MYA-4622 / CBS 123669 / FGSC 9596 / NRRL 45880 / 77-13-4</strain>
    </source>
</reference>
<keyword evidence="7" id="KW-0378">Hydrolase</keyword>
<gene>
    <name evidence="9" type="ORF">NECHADRAFT_80795</name>
</gene>
<dbReference type="InterPro" id="IPR050092">
    <property type="entry name" value="RNase_H"/>
</dbReference>
<evidence type="ECO:0000313" key="9">
    <source>
        <dbReference type="EMBL" id="EEU45670.1"/>
    </source>
</evidence>
<dbReference type="InParanoid" id="C7YSN3"/>
<dbReference type="PANTHER" id="PTHR10642">
    <property type="entry name" value="RIBONUCLEASE H1"/>
    <property type="match status" value="1"/>
</dbReference>
<sequence>MDNPIELPDGRLACGRHGLPVCGICCVDYTFMDDEVEDPDLPGELDMLSDQGGSVVHTQDRPGRGYFRRTDPVIDCESLPGGEEGCIIGRGRAYPSKFVPPLVGDLPIDLFLAALGRRASPHVYRFIRYDNPNEFLIFVDGACLDSGGANPRAGWAIYFKPRSGNDSGMVSGRLELVGPWGDYHEHTNNRAELRAVLAALRFRNWPGEGFNKLVIATHSEYVAKGATEWVLRWLWNGWRTSNREAVKNRDLWQALLGEFERLEELGLKVEFWKIPRSENPIANRVAKQAAKEEELRDYCDVRGALV</sequence>
<evidence type="ECO:0000256" key="1">
    <source>
        <dbReference type="ARBA" id="ARBA00000077"/>
    </source>
</evidence>
<dbReference type="KEGG" id="nhe:NECHADRAFT_80795"/>
<evidence type="ECO:0000256" key="4">
    <source>
        <dbReference type="ARBA" id="ARBA00022722"/>
    </source>
</evidence>
<dbReference type="OrthoDB" id="407198at2759"/>
<dbReference type="SUPFAM" id="SSF53098">
    <property type="entry name" value="Ribonuclease H-like"/>
    <property type="match status" value="1"/>
</dbReference>